<reference evidence="1 2" key="1">
    <citation type="journal article" date="2018" name="PLoS Genet.">
        <title>Population sequencing reveals clonal diversity and ancestral inbreeding in the grapevine cultivar Chardonnay.</title>
        <authorList>
            <person name="Roach M.J."/>
            <person name="Johnson D.L."/>
            <person name="Bohlmann J."/>
            <person name="van Vuuren H.J."/>
            <person name="Jones S.J."/>
            <person name="Pretorius I.S."/>
            <person name="Schmidt S.A."/>
            <person name="Borneman A.R."/>
        </authorList>
    </citation>
    <scope>NUCLEOTIDE SEQUENCE [LARGE SCALE GENOMIC DNA]</scope>
    <source>
        <strain evidence="2">cv. Chardonnay</strain>
        <tissue evidence="1">Leaf</tissue>
    </source>
</reference>
<name>A0A438HNF9_VITVI</name>
<protein>
    <recommendedName>
        <fullName evidence="3">Reverse transcriptase Ty1/copia-type domain-containing protein</fullName>
    </recommendedName>
</protein>
<evidence type="ECO:0008006" key="3">
    <source>
        <dbReference type="Google" id="ProtNLM"/>
    </source>
</evidence>
<comment type="caution">
    <text evidence="1">The sequence shown here is derived from an EMBL/GenBank/DDBJ whole genome shotgun (WGS) entry which is preliminary data.</text>
</comment>
<dbReference type="AlphaFoldDB" id="A0A438HNF9"/>
<dbReference type="Proteomes" id="UP000288805">
    <property type="component" value="Unassembled WGS sequence"/>
</dbReference>
<sequence length="145" mass="16684">MISKKGTTSCAIHPISQFVSLQNLSPQYRAFTTQLTIMQFPATIEEALSLELWKEAMKREMKALERNKTWEIVVLPKGCKTMDENRFIPLSIKLIAQWKGTKQDLWQKVTQTYDVDYQGTFALVAKMSIIQILLSLATNLNWSLQ</sequence>
<gene>
    <name evidence="1" type="ORF">CK203_041520</name>
</gene>
<evidence type="ECO:0000313" key="2">
    <source>
        <dbReference type="Proteomes" id="UP000288805"/>
    </source>
</evidence>
<organism evidence="1 2">
    <name type="scientific">Vitis vinifera</name>
    <name type="common">Grape</name>
    <dbReference type="NCBI Taxonomy" id="29760"/>
    <lineage>
        <taxon>Eukaryota</taxon>
        <taxon>Viridiplantae</taxon>
        <taxon>Streptophyta</taxon>
        <taxon>Embryophyta</taxon>
        <taxon>Tracheophyta</taxon>
        <taxon>Spermatophyta</taxon>
        <taxon>Magnoliopsida</taxon>
        <taxon>eudicotyledons</taxon>
        <taxon>Gunneridae</taxon>
        <taxon>Pentapetalae</taxon>
        <taxon>rosids</taxon>
        <taxon>Vitales</taxon>
        <taxon>Vitaceae</taxon>
        <taxon>Viteae</taxon>
        <taxon>Vitis</taxon>
    </lineage>
</organism>
<proteinExistence type="predicted"/>
<accession>A0A438HNF9</accession>
<evidence type="ECO:0000313" key="1">
    <source>
        <dbReference type="EMBL" id="RVW85986.1"/>
    </source>
</evidence>
<dbReference type="EMBL" id="QGNW01000198">
    <property type="protein sequence ID" value="RVW85986.1"/>
    <property type="molecule type" value="Genomic_DNA"/>
</dbReference>